<organism evidence="3 4">
    <name type="scientific">Corynebacterium hansenii</name>
    <dbReference type="NCBI Taxonomy" id="394964"/>
    <lineage>
        <taxon>Bacteria</taxon>
        <taxon>Bacillati</taxon>
        <taxon>Actinomycetota</taxon>
        <taxon>Actinomycetes</taxon>
        <taxon>Mycobacteriales</taxon>
        <taxon>Corynebacteriaceae</taxon>
        <taxon>Corynebacterium</taxon>
    </lineage>
</organism>
<feature type="transmembrane region" description="Helical" evidence="2">
    <location>
        <begin position="341"/>
        <end position="361"/>
    </location>
</feature>
<feature type="compositionally biased region" description="Acidic residues" evidence="1">
    <location>
        <begin position="457"/>
        <end position="495"/>
    </location>
</feature>
<evidence type="ECO:0000256" key="1">
    <source>
        <dbReference type="SAM" id="MobiDB-lite"/>
    </source>
</evidence>
<feature type="transmembrane region" description="Helical" evidence="2">
    <location>
        <begin position="199"/>
        <end position="220"/>
    </location>
</feature>
<dbReference type="EMBL" id="JBHRZN010000001">
    <property type="protein sequence ID" value="MFC3849030.1"/>
    <property type="molecule type" value="Genomic_DNA"/>
</dbReference>
<gene>
    <name evidence="3" type="ORF">ACFORJ_02450</name>
</gene>
<comment type="caution">
    <text evidence="3">The sequence shown here is derived from an EMBL/GenBank/DDBJ whole genome shotgun (WGS) entry which is preliminary data.</text>
</comment>
<feature type="transmembrane region" description="Helical" evidence="2">
    <location>
        <begin position="408"/>
        <end position="433"/>
    </location>
</feature>
<feature type="transmembrane region" description="Helical" evidence="2">
    <location>
        <begin position="241"/>
        <end position="267"/>
    </location>
</feature>
<feature type="transmembrane region" description="Helical" evidence="2">
    <location>
        <begin position="76"/>
        <end position="105"/>
    </location>
</feature>
<evidence type="ECO:0000313" key="4">
    <source>
        <dbReference type="Proteomes" id="UP001595751"/>
    </source>
</evidence>
<reference evidence="4" key="1">
    <citation type="journal article" date="2019" name="Int. J. Syst. Evol. Microbiol.">
        <title>The Global Catalogue of Microorganisms (GCM) 10K type strain sequencing project: providing services to taxonomists for standard genome sequencing and annotation.</title>
        <authorList>
            <consortium name="The Broad Institute Genomics Platform"/>
            <consortium name="The Broad Institute Genome Sequencing Center for Infectious Disease"/>
            <person name="Wu L."/>
            <person name="Ma J."/>
        </authorList>
    </citation>
    <scope>NUCLEOTIDE SEQUENCE [LARGE SCALE GENOMIC DNA]</scope>
    <source>
        <strain evidence="4">CCUG 53252</strain>
    </source>
</reference>
<feature type="compositionally biased region" description="Basic residues" evidence="1">
    <location>
        <begin position="7"/>
        <end position="16"/>
    </location>
</feature>
<keyword evidence="2" id="KW-0472">Membrane</keyword>
<keyword evidence="4" id="KW-1185">Reference proteome</keyword>
<feature type="transmembrane region" description="Helical" evidence="2">
    <location>
        <begin position="125"/>
        <end position="146"/>
    </location>
</feature>
<keyword evidence="2" id="KW-0812">Transmembrane</keyword>
<dbReference type="Pfam" id="PF19877">
    <property type="entry name" value="DUF6350"/>
    <property type="match status" value="1"/>
</dbReference>
<feature type="compositionally biased region" description="Acidic residues" evidence="1">
    <location>
        <begin position="502"/>
        <end position="522"/>
    </location>
</feature>
<dbReference type="InterPro" id="IPR045931">
    <property type="entry name" value="DUF6350"/>
</dbReference>
<evidence type="ECO:0000256" key="2">
    <source>
        <dbReference type="SAM" id="Phobius"/>
    </source>
</evidence>
<dbReference type="RefSeq" id="WP_290291403.1">
    <property type="nucleotide sequence ID" value="NZ_CP047211.1"/>
</dbReference>
<accession>A0ABV7ZPE9</accession>
<sequence>MSDANPRKRTPGRGTRRTGPSSRRSRGRSPRREAARPAEISSVPAPAQETAEPDAPAGGTPRPAAATARAARLRRFAFAAAGVHGVALLLIISVAVVGVTVAGGGFTPLPATIASLWMLLNLGPFGYGGTDLGLVPALPAMAYFAAVAWRIRREVSGPVSIRDVRTMAAVFLGSPLVLTVVAWLMLWDASGVLRIDAPFFPAAIGSTLAIHAAALVAGMGPRLTRALLRRRALPEWPLASLRLASSYVGALWAVGAVATVVSLLWHLGAVRETLAIADGGGGLAGLLLLSLAYLPNVAFAAAGVLVGAPANVGAAEAGLFAVSPGTLPPLPALAAMPQSHLTPAFGLLLAVPVGVAVWCVHRHLRREESDRPYVEVVLAAVIAGALVAVLALLLGGELGQYGWSGANWWLAGVLASVWLAVPGAVVAVMVAGLPRPAALGMPEQELDDAPEPAQQPEPEEEPAEESGAEEAESEEAGAEESGAEEDAADEAEAEESEKGESAEAESDEAAEPASDDEPELTEAQDPTGPIDSAPEPRPDPGEDAPAEDSAPRS</sequence>
<evidence type="ECO:0000313" key="3">
    <source>
        <dbReference type="EMBL" id="MFC3849030.1"/>
    </source>
</evidence>
<feature type="transmembrane region" description="Helical" evidence="2">
    <location>
        <begin position="167"/>
        <end position="187"/>
    </location>
</feature>
<name>A0ABV7ZPE9_9CORY</name>
<feature type="region of interest" description="Disordered" evidence="1">
    <location>
        <begin position="440"/>
        <end position="553"/>
    </location>
</feature>
<proteinExistence type="predicted"/>
<feature type="compositionally biased region" description="Low complexity" evidence="1">
    <location>
        <begin position="55"/>
        <end position="66"/>
    </location>
</feature>
<dbReference type="Proteomes" id="UP001595751">
    <property type="component" value="Unassembled WGS sequence"/>
</dbReference>
<protein>
    <submittedName>
        <fullName evidence="3">DUF6350 family protein</fullName>
    </submittedName>
</protein>
<feature type="transmembrane region" description="Helical" evidence="2">
    <location>
        <begin position="373"/>
        <end position="396"/>
    </location>
</feature>
<keyword evidence="2" id="KW-1133">Transmembrane helix</keyword>
<feature type="region of interest" description="Disordered" evidence="1">
    <location>
        <begin position="1"/>
        <end position="66"/>
    </location>
</feature>